<keyword evidence="1" id="KW-1133">Transmembrane helix</keyword>
<dbReference type="Proteomes" id="UP000291269">
    <property type="component" value="Unassembled WGS sequence"/>
</dbReference>
<reference evidence="2 3" key="1">
    <citation type="journal article" date="2019" name="Gut">
        <title>Antibiotics-induced monodominance of a novel gut bacterial order.</title>
        <authorList>
            <person name="Hildebrand F."/>
            <person name="Moitinho-Silva L."/>
            <person name="Blasche S."/>
            <person name="Jahn M.T."/>
            <person name="Gossmann T.I."/>
            <person name="Heuerta-Cepas J."/>
            <person name="Hercog R."/>
            <person name="Luetge M."/>
            <person name="Bahram M."/>
            <person name="Pryszlak A."/>
            <person name="Alves R.J."/>
            <person name="Waszak S.M."/>
            <person name="Zhu A."/>
            <person name="Ye L."/>
            <person name="Costea P.I."/>
            <person name="Aalvink S."/>
            <person name="Belzer C."/>
            <person name="Forslund S.K."/>
            <person name="Sunagawa S."/>
            <person name="Hentschel U."/>
            <person name="Merten C."/>
            <person name="Patil K.R."/>
            <person name="Benes V."/>
            <person name="Bork P."/>
        </authorList>
    </citation>
    <scope>NUCLEOTIDE SEQUENCE [LARGE SCALE GENOMIC DNA]</scope>
    <source>
        <strain evidence="2 3">HDS1380</strain>
    </source>
</reference>
<dbReference type="InterPro" id="IPR012902">
    <property type="entry name" value="N_methyl_site"/>
</dbReference>
<evidence type="ECO:0000256" key="1">
    <source>
        <dbReference type="SAM" id="Phobius"/>
    </source>
</evidence>
<sequence length="635" mass="67783">MFMENNRFGKSGVKNKTRRAFTITELVIVIAVIAILAAVLIPTFSSVIKNSKKSHDEQYVKEINVALSAYKGETGMAPEDYEGLMLVLKDYGLTDESNPFLLATALKQENAYIVWYPNANSVMLISEDTDNLMVTFTSSIGLGNGVFVLDSLGNTSTLGYALCTNGEYNYVAQLYYDFYVTCGGDITEFITSGSYDAADIKQNIGNQAWANSIIASLKNQQQGYSHSAKIEASITEQLKTSNSATIDIGEITSGATDSVKVQQAVRSSLATLATMANADDQAEKLAKKTVKFADVEDVEVDMSGVQTTAIGLTYRKEIKEASIANNTPSSFSTDFGGMTIKNFEVKENDFVASGSEWQTAADNGYSGPAYCFTYGLFGTLYAKPGETVTVSNLTVKDVNVNLNGATETIGGQKVAAISDMAGIIAGYTQGNVTFKNITVDGSSVEGEKGSFSGYDGVAAIVGRCYGATQNASDNNTVLIEDCHISDISIYGQRRASAFVGYFGVGANISIKDSSVKNVDITVERRDGGALYTGLFAHSPAGNHTLTVDGVTAENVTTSVKFYDTNSNLVDLEDLASGSNLARYYYVEENGAKVLLMCSSATDKNDLRETGNGFTLNGKKVNIGAVNKPGEVSFAA</sequence>
<accession>A0A4Q2KCS3</accession>
<dbReference type="OrthoDB" id="9785698at2"/>
<evidence type="ECO:0000313" key="3">
    <source>
        <dbReference type="Proteomes" id="UP000291269"/>
    </source>
</evidence>
<proteinExistence type="predicted"/>
<evidence type="ECO:0000313" key="2">
    <source>
        <dbReference type="EMBL" id="RXZ61312.1"/>
    </source>
</evidence>
<dbReference type="InterPro" id="IPR045584">
    <property type="entry name" value="Pilin-like"/>
</dbReference>
<keyword evidence="1" id="KW-0812">Transmembrane</keyword>
<comment type="caution">
    <text evidence="2">The sequence shown here is derived from an EMBL/GenBank/DDBJ whole genome shotgun (WGS) entry which is preliminary data.</text>
</comment>
<name>A0A4Q2KCS3_9FIRM</name>
<dbReference type="PANTHER" id="PTHR30093">
    <property type="entry name" value="GENERAL SECRETION PATHWAY PROTEIN G"/>
    <property type="match status" value="1"/>
</dbReference>
<dbReference type="EMBL" id="SDOZ01000002">
    <property type="protein sequence ID" value="RXZ61312.1"/>
    <property type="molecule type" value="Genomic_DNA"/>
</dbReference>
<dbReference type="Gene3D" id="3.30.700.10">
    <property type="entry name" value="Glycoprotein, Type 4 Pilin"/>
    <property type="match status" value="1"/>
</dbReference>
<protein>
    <submittedName>
        <fullName evidence="2">Type II secretion system protein</fullName>
    </submittedName>
</protein>
<dbReference type="SUPFAM" id="SSF54523">
    <property type="entry name" value="Pili subunits"/>
    <property type="match status" value="1"/>
</dbReference>
<feature type="transmembrane region" description="Helical" evidence="1">
    <location>
        <begin position="21"/>
        <end position="44"/>
    </location>
</feature>
<keyword evidence="3" id="KW-1185">Reference proteome</keyword>
<dbReference type="NCBIfam" id="TIGR02532">
    <property type="entry name" value="IV_pilin_GFxxxE"/>
    <property type="match status" value="1"/>
</dbReference>
<dbReference type="AlphaFoldDB" id="A0A4Q2KCS3"/>
<keyword evidence="1" id="KW-0472">Membrane</keyword>
<organism evidence="2 3">
    <name type="scientific">Candidatus Borkfalkia ceftriaxoniphila</name>
    <dbReference type="NCBI Taxonomy" id="2508949"/>
    <lineage>
        <taxon>Bacteria</taxon>
        <taxon>Bacillati</taxon>
        <taxon>Bacillota</taxon>
        <taxon>Clostridia</taxon>
        <taxon>Christensenellales</taxon>
        <taxon>Christensenellaceae</taxon>
        <taxon>Candidatus Borkfalkia</taxon>
    </lineage>
</organism>
<gene>
    <name evidence="2" type="ORF">ESZ91_02695</name>
</gene>